<gene>
    <name evidence="1" type="ORF">RF11_10544</name>
</gene>
<evidence type="ECO:0000313" key="1">
    <source>
        <dbReference type="EMBL" id="KII72766.1"/>
    </source>
</evidence>
<accession>A0A0C2MZK0</accession>
<dbReference type="Proteomes" id="UP000031668">
    <property type="component" value="Unassembled WGS sequence"/>
</dbReference>
<name>A0A0C2MZK0_THEKT</name>
<proteinExistence type="predicted"/>
<organism evidence="1 2">
    <name type="scientific">Thelohanellus kitauei</name>
    <name type="common">Myxosporean</name>
    <dbReference type="NCBI Taxonomy" id="669202"/>
    <lineage>
        <taxon>Eukaryota</taxon>
        <taxon>Metazoa</taxon>
        <taxon>Cnidaria</taxon>
        <taxon>Myxozoa</taxon>
        <taxon>Myxosporea</taxon>
        <taxon>Bivalvulida</taxon>
        <taxon>Platysporina</taxon>
        <taxon>Myxobolidae</taxon>
        <taxon>Thelohanellus</taxon>
    </lineage>
</organism>
<dbReference type="AlphaFoldDB" id="A0A0C2MZK0"/>
<dbReference type="EMBL" id="JWZT01001106">
    <property type="protein sequence ID" value="KII72766.1"/>
    <property type="molecule type" value="Genomic_DNA"/>
</dbReference>
<protein>
    <submittedName>
        <fullName evidence="1">Uncharacterized protein</fullName>
    </submittedName>
</protein>
<keyword evidence="2" id="KW-1185">Reference proteome</keyword>
<sequence length="123" mass="14421">MNFEDIFTRRLCKKIRLTTLFSISLWNQIDRFISHLTRTNKNIEWWHIAILSMVSANHQNIFVLLNAIKFENSLTDHKIDIALINRDVQCQTGGMYDNITYIVTSLIDNSKSLSYVESHRCIS</sequence>
<reference evidence="1 2" key="1">
    <citation type="journal article" date="2014" name="Genome Biol. Evol.">
        <title>The genome of the myxosporean Thelohanellus kitauei shows adaptations to nutrient acquisition within its fish host.</title>
        <authorList>
            <person name="Yang Y."/>
            <person name="Xiong J."/>
            <person name="Zhou Z."/>
            <person name="Huo F."/>
            <person name="Miao W."/>
            <person name="Ran C."/>
            <person name="Liu Y."/>
            <person name="Zhang J."/>
            <person name="Feng J."/>
            <person name="Wang M."/>
            <person name="Wang M."/>
            <person name="Wang L."/>
            <person name="Yao B."/>
        </authorList>
    </citation>
    <scope>NUCLEOTIDE SEQUENCE [LARGE SCALE GENOMIC DNA]</scope>
    <source>
        <strain evidence="1">Wuqing</strain>
    </source>
</reference>
<dbReference type="OrthoDB" id="10054162at2759"/>
<evidence type="ECO:0000313" key="2">
    <source>
        <dbReference type="Proteomes" id="UP000031668"/>
    </source>
</evidence>
<comment type="caution">
    <text evidence="1">The sequence shown here is derived from an EMBL/GenBank/DDBJ whole genome shotgun (WGS) entry which is preliminary data.</text>
</comment>